<dbReference type="InterPro" id="IPR016155">
    <property type="entry name" value="Mopterin_synth/thiamin_S_b"/>
</dbReference>
<dbReference type="InterPro" id="IPR015221">
    <property type="entry name" value="Urm1"/>
</dbReference>
<evidence type="ECO:0000256" key="4">
    <source>
        <dbReference type="ARBA" id="ARBA00022786"/>
    </source>
</evidence>
<dbReference type="SUPFAM" id="SSF54285">
    <property type="entry name" value="MoaD/ThiS"/>
    <property type="match status" value="1"/>
</dbReference>
<reference evidence="5" key="1">
    <citation type="journal article" date="2020" name="mSystems">
        <title>Genome- and Community-Level Interaction Insights into Carbon Utilization and Element Cycling Functions of Hydrothermarchaeota in Hydrothermal Sediment.</title>
        <authorList>
            <person name="Zhou Z."/>
            <person name="Liu Y."/>
            <person name="Xu W."/>
            <person name="Pan J."/>
            <person name="Luo Z.H."/>
            <person name="Li M."/>
        </authorList>
    </citation>
    <scope>NUCLEOTIDE SEQUENCE [LARGE SCALE GENOMIC DNA]</scope>
    <source>
        <strain evidence="5">SpSt-468</strain>
    </source>
</reference>
<evidence type="ECO:0000313" key="5">
    <source>
        <dbReference type="EMBL" id="HFK20074.1"/>
    </source>
</evidence>
<dbReference type="GO" id="GO:0034227">
    <property type="term" value="P:tRNA thio-modification"/>
    <property type="evidence" value="ECO:0007669"/>
    <property type="project" value="InterPro"/>
</dbReference>
<dbReference type="InterPro" id="IPR052045">
    <property type="entry name" value="Sulfur_Carrier/Prot_Modifier"/>
</dbReference>
<dbReference type="PANTHER" id="PTHR38031">
    <property type="entry name" value="SULFUR CARRIER PROTEIN SLR0821-RELATED"/>
    <property type="match status" value="1"/>
</dbReference>
<evidence type="ECO:0000256" key="2">
    <source>
        <dbReference type="ARBA" id="ARBA00022499"/>
    </source>
</evidence>
<proteinExistence type="predicted"/>
<accession>A0A7C3IWW1</accession>
<dbReference type="Pfam" id="PF09138">
    <property type="entry name" value="Urm1"/>
    <property type="match status" value="1"/>
</dbReference>
<sequence length="101" mass="10519">MRGIHLAGIAVKVRYLAVLKGLSGGGDRSVLLEENTLGSLFSHLRNAESESLKARLFGADGKVRPDILILVNGVDSGLLGGMEAELKDGDEVALLPSVHGG</sequence>
<protein>
    <submittedName>
        <fullName evidence="5">MoaD/ThiS family protein</fullName>
    </submittedName>
</protein>
<keyword evidence="4" id="KW-0833">Ubl conjugation pathway</keyword>
<dbReference type="PANTHER" id="PTHR38031:SF1">
    <property type="entry name" value="SULFUR CARRIER PROTEIN CYSO"/>
    <property type="match status" value="1"/>
</dbReference>
<name>A0A7C3IWW1_9CREN</name>
<comment type="caution">
    <text evidence="5">The sequence shown here is derived from an EMBL/GenBank/DDBJ whole genome shotgun (WGS) entry which is preliminary data.</text>
</comment>
<dbReference type="GO" id="GO:0005737">
    <property type="term" value="C:cytoplasm"/>
    <property type="evidence" value="ECO:0007669"/>
    <property type="project" value="InterPro"/>
</dbReference>
<evidence type="ECO:0000256" key="3">
    <source>
        <dbReference type="ARBA" id="ARBA00022694"/>
    </source>
</evidence>
<keyword evidence="3" id="KW-0819">tRNA processing</keyword>
<dbReference type="AlphaFoldDB" id="A0A7C3IWW1"/>
<organism evidence="5">
    <name type="scientific">Candidatus Methanomethylicus mesodigestus</name>
    <dbReference type="NCBI Taxonomy" id="1867258"/>
    <lineage>
        <taxon>Archaea</taxon>
        <taxon>Thermoproteota</taxon>
        <taxon>Methanosuratincolia</taxon>
        <taxon>Candidatus Methanomethylicales</taxon>
        <taxon>Candidatus Methanomethylicaceae</taxon>
        <taxon>Candidatus Methanomethylicus</taxon>
    </lineage>
</organism>
<dbReference type="InterPro" id="IPR012675">
    <property type="entry name" value="Beta-grasp_dom_sf"/>
</dbReference>
<dbReference type="Gene3D" id="3.10.20.30">
    <property type="match status" value="1"/>
</dbReference>
<evidence type="ECO:0000256" key="1">
    <source>
        <dbReference type="ARBA" id="ARBA00022490"/>
    </source>
</evidence>
<keyword evidence="2" id="KW-1017">Isopeptide bond</keyword>
<gene>
    <name evidence="5" type="ORF">ENS19_02215</name>
</gene>
<keyword evidence="1" id="KW-0963">Cytoplasm</keyword>
<dbReference type="CDD" id="cd17040">
    <property type="entry name" value="Ubl_MoaD_like"/>
    <property type="match status" value="1"/>
</dbReference>
<dbReference type="EMBL" id="DSTX01000002">
    <property type="protein sequence ID" value="HFK20074.1"/>
    <property type="molecule type" value="Genomic_DNA"/>
</dbReference>